<comment type="caution">
    <text evidence="9">The sequence shown here is derived from an EMBL/GenBank/DDBJ whole genome shotgun (WGS) entry which is preliminary data.</text>
</comment>
<dbReference type="Pfam" id="PF00940">
    <property type="entry name" value="RNA_pol"/>
    <property type="match status" value="1"/>
</dbReference>
<evidence type="ECO:0000256" key="5">
    <source>
        <dbReference type="ARBA" id="ARBA00022695"/>
    </source>
</evidence>
<dbReference type="PANTHER" id="PTHR10102">
    <property type="entry name" value="DNA-DIRECTED RNA POLYMERASE, MITOCHONDRIAL"/>
    <property type="match status" value="1"/>
</dbReference>
<dbReference type="InterPro" id="IPR002092">
    <property type="entry name" value="DNA-dir_Rpol_phage-type"/>
</dbReference>
<feature type="domain" description="DNA-directed RNA polymerase N-terminal" evidence="8">
    <location>
        <begin position="17"/>
        <end position="321"/>
    </location>
</feature>
<accession>A0ABU3NUX7</accession>
<evidence type="ECO:0000256" key="2">
    <source>
        <dbReference type="ARBA" id="ARBA00012418"/>
    </source>
</evidence>
<dbReference type="InterPro" id="IPR046950">
    <property type="entry name" value="DNA-dir_Rpol_C_phage-type"/>
</dbReference>
<dbReference type="EC" id="2.7.7.6" evidence="2"/>
<name>A0ABU3NUX7_9FIRM</name>
<keyword evidence="5" id="KW-0548">Nucleotidyltransferase</keyword>
<sequence length="864" mass="97872">MTQNQRGPEEIYGDLFTEQLRLEDHYRELAKAAAQHVIDSAKAEMAASQTGVGRKLVSYGFEDALANVKTWLHETLRPKRGTKPGYITILKKLRDTYEHREEELLGLLTVVPLSALINHIARDSIILSDLAHIVAGEIQAEARMEAFIKSIPERKVEVLLKGMAERADSYYKAYYARRTMKLENFEWSRWDPKDAAHMAFQLLELVIDGSGFFERHVPKSARGDEQLVAVPTDWLLKTWQRNEARLLENVYRNCPMVIPPKPWEGLKDGGYYGTLNGRHSLLRSDSLRYGGTPNAFTKAYLERLEEVDLSAIKQAVNAIQETPWAINKEVLAVVEEIAQRGGEIGDIPRMDKLPQLPELTGDFTEEQLKEHRKKKWEIYKKDITRATLAARTLANLKTARAFAKYDHIYFPHNMDFRGRVYPIPSFGPQGDDVTRGLLLFADPPACNSMEDIEWLMVHGANLAGIDKVSFEDRKQWVRDNEKHILASAEDPLGYLWWAEQDDSSIQFLAFCLEWAKWKAWEKAHGTPDGFVTGIPVAFDGTCSGLQHYSALLRDPVGGAAVNLVPDDHPHDIYQEVADKVIELLKRDAIHGTIDEPKTAQDGTPYIKYGTKSLSQQWLAYGVTRKVTKRSVMTLPYGSREYGFRDQILEDTIKEALKDGRGGMFVAPAQAAGYMARLIWEVVQQVVVKAVHGMNYLQKLARMVCKRGQVITWTTPMGLPVQQAYMEEKTQEIRLRLHGAIRRRLFATQATGNIKKTEQVSGIAPNFIHSLDAAHLQLTVLNANEKGIKHFALIHDSYGAPVAQAGEMFQTVREAFLQLYTEHDPLGTFTSEMGIYLEEADELPPLPRQGKLKIEEVLESLYMFA</sequence>
<dbReference type="EMBL" id="JAUOZS010000001">
    <property type="protein sequence ID" value="MDT8900620.1"/>
    <property type="molecule type" value="Genomic_DNA"/>
</dbReference>
<dbReference type="Gene3D" id="1.10.287.260">
    <property type="match status" value="1"/>
</dbReference>
<keyword evidence="3" id="KW-0240">DNA-directed RNA polymerase</keyword>
<evidence type="ECO:0000256" key="1">
    <source>
        <dbReference type="ARBA" id="ARBA00009493"/>
    </source>
</evidence>
<comment type="similarity">
    <text evidence="1">Belongs to the phage and mitochondrial RNA polymerase family.</text>
</comment>
<dbReference type="SMART" id="SM01311">
    <property type="entry name" value="RPOL_N"/>
    <property type="match status" value="1"/>
</dbReference>
<evidence type="ECO:0000256" key="6">
    <source>
        <dbReference type="ARBA" id="ARBA00023163"/>
    </source>
</evidence>
<dbReference type="Gene3D" id="1.10.1320.10">
    <property type="entry name" value="DNA-directed RNA polymerase, N-terminal domain"/>
    <property type="match status" value="1"/>
</dbReference>
<proteinExistence type="inferred from homology"/>
<evidence type="ECO:0000256" key="4">
    <source>
        <dbReference type="ARBA" id="ARBA00022679"/>
    </source>
</evidence>
<keyword evidence="4" id="KW-0808">Transferase</keyword>
<evidence type="ECO:0000256" key="7">
    <source>
        <dbReference type="ARBA" id="ARBA00048552"/>
    </source>
</evidence>
<dbReference type="PROSITE" id="PS00489">
    <property type="entry name" value="RNA_POL_PHAGE_2"/>
    <property type="match status" value="1"/>
</dbReference>
<dbReference type="InterPro" id="IPR043502">
    <property type="entry name" value="DNA/RNA_pol_sf"/>
</dbReference>
<dbReference type="InterPro" id="IPR037159">
    <property type="entry name" value="RNA_POL_N_sf"/>
</dbReference>
<dbReference type="InterPro" id="IPR024075">
    <property type="entry name" value="DNA-dir_RNA_pol_helix_hairp_sf"/>
</dbReference>
<keyword evidence="10" id="KW-1185">Reference proteome</keyword>
<reference evidence="9 10" key="1">
    <citation type="submission" date="2023-07" db="EMBL/GenBank/DDBJ databases">
        <title>The novel representative of Negativicutes class, Anaeroselena agilis gen. nov. sp. nov.</title>
        <authorList>
            <person name="Prokofeva M.I."/>
            <person name="Elcheninov A.G."/>
            <person name="Klyukina A."/>
            <person name="Kublanov I.V."/>
            <person name="Frolov E.N."/>
            <person name="Podosokorskaya O.A."/>
        </authorList>
    </citation>
    <scope>NUCLEOTIDE SEQUENCE [LARGE SCALE GENOMIC DNA]</scope>
    <source>
        <strain evidence="9 10">4137-cl</strain>
    </source>
</reference>
<keyword evidence="6" id="KW-0804">Transcription</keyword>
<gene>
    <name evidence="9" type="ORF">Q4T40_05120</name>
</gene>
<dbReference type="Gene3D" id="1.10.287.280">
    <property type="match status" value="1"/>
</dbReference>
<evidence type="ECO:0000259" key="8">
    <source>
        <dbReference type="SMART" id="SM01311"/>
    </source>
</evidence>
<comment type="catalytic activity">
    <reaction evidence="7">
        <text>RNA(n) + a ribonucleoside 5'-triphosphate = RNA(n+1) + diphosphate</text>
        <dbReference type="Rhea" id="RHEA:21248"/>
        <dbReference type="Rhea" id="RHEA-COMP:14527"/>
        <dbReference type="Rhea" id="RHEA-COMP:17342"/>
        <dbReference type="ChEBI" id="CHEBI:33019"/>
        <dbReference type="ChEBI" id="CHEBI:61557"/>
        <dbReference type="ChEBI" id="CHEBI:140395"/>
        <dbReference type="EC" id="2.7.7.6"/>
    </reaction>
</comment>
<protein>
    <recommendedName>
        <fullName evidence="2">DNA-directed RNA polymerase</fullName>
        <ecNumber evidence="2">2.7.7.6</ecNumber>
    </recommendedName>
</protein>
<evidence type="ECO:0000256" key="3">
    <source>
        <dbReference type="ARBA" id="ARBA00022478"/>
    </source>
</evidence>
<evidence type="ECO:0000313" key="9">
    <source>
        <dbReference type="EMBL" id="MDT8900620.1"/>
    </source>
</evidence>
<dbReference type="Gene3D" id="1.10.150.20">
    <property type="entry name" value="5' to 3' exonuclease, C-terminal subdomain"/>
    <property type="match status" value="1"/>
</dbReference>
<organism evidence="9 10">
    <name type="scientific">Anaeroselena agilis</name>
    <dbReference type="NCBI Taxonomy" id="3063788"/>
    <lineage>
        <taxon>Bacteria</taxon>
        <taxon>Bacillati</taxon>
        <taxon>Bacillota</taxon>
        <taxon>Negativicutes</taxon>
        <taxon>Acetonemataceae</taxon>
        <taxon>Anaeroselena</taxon>
    </lineage>
</organism>
<dbReference type="Proteomes" id="UP001254848">
    <property type="component" value="Unassembled WGS sequence"/>
</dbReference>
<evidence type="ECO:0000313" key="10">
    <source>
        <dbReference type="Proteomes" id="UP001254848"/>
    </source>
</evidence>
<dbReference type="InterPro" id="IPR029262">
    <property type="entry name" value="RPOL_N"/>
</dbReference>
<dbReference type="PROSITE" id="PS00900">
    <property type="entry name" value="RNA_POL_PHAGE_1"/>
    <property type="match status" value="1"/>
</dbReference>
<dbReference type="SUPFAM" id="SSF56672">
    <property type="entry name" value="DNA/RNA polymerases"/>
    <property type="match status" value="1"/>
</dbReference>
<dbReference type="PANTHER" id="PTHR10102:SF0">
    <property type="entry name" value="DNA-DIRECTED RNA POLYMERASE, MITOCHONDRIAL"/>
    <property type="match status" value="1"/>
</dbReference>
<dbReference type="RefSeq" id="WP_413779156.1">
    <property type="nucleotide sequence ID" value="NZ_JAUOZS010000001.1"/>
</dbReference>